<evidence type="ECO:0000259" key="2">
    <source>
        <dbReference type="Pfam" id="PF22936"/>
    </source>
</evidence>
<gene>
    <name evidence="3" type="ORF">PAXRUDRAFT_72460</name>
</gene>
<evidence type="ECO:0000313" key="3">
    <source>
        <dbReference type="EMBL" id="KIK75697.1"/>
    </source>
</evidence>
<dbReference type="AlphaFoldDB" id="A0A0D0BWL3"/>
<organism evidence="3 4">
    <name type="scientific">Paxillus rubicundulus Ve08.2h10</name>
    <dbReference type="NCBI Taxonomy" id="930991"/>
    <lineage>
        <taxon>Eukaryota</taxon>
        <taxon>Fungi</taxon>
        <taxon>Dikarya</taxon>
        <taxon>Basidiomycota</taxon>
        <taxon>Agaricomycotina</taxon>
        <taxon>Agaricomycetes</taxon>
        <taxon>Agaricomycetidae</taxon>
        <taxon>Boletales</taxon>
        <taxon>Paxilineae</taxon>
        <taxon>Paxillaceae</taxon>
        <taxon>Paxillus</taxon>
    </lineage>
</organism>
<name>A0A0D0BWL3_9AGAM</name>
<keyword evidence="4" id="KW-1185">Reference proteome</keyword>
<dbReference type="Pfam" id="PF22936">
    <property type="entry name" value="Pol_BBD"/>
    <property type="match status" value="1"/>
</dbReference>
<dbReference type="EMBL" id="KN827924">
    <property type="protein sequence ID" value="KIK75697.1"/>
    <property type="molecule type" value="Genomic_DNA"/>
</dbReference>
<feature type="region of interest" description="Disordered" evidence="1">
    <location>
        <begin position="44"/>
        <end position="63"/>
    </location>
</feature>
<feature type="domain" description="Retrovirus-related Pol polyprotein from transposon TNT 1-94-like beta-barrel" evidence="2">
    <location>
        <begin position="77"/>
        <end position="140"/>
    </location>
</feature>
<feature type="compositionally biased region" description="Polar residues" evidence="1">
    <location>
        <begin position="45"/>
        <end position="54"/>
    </location>
</feature>
<dbReference type="InterPro" id="IPR054722">
    <property type="entry name" value="PolX-like_BBD"/>
</dbReference>
<dbReference type="InParanoid" id="A0A0D0BWL3"/>
<proteinExistence type="predicted"/>
<sequence length="140" mass="14878">REKTCTLCRKRDHTIEGCWQPGGGMAGHREEVLMKICTNKLTHRGGSQLSSGHSTPHPVSAPSSLPPVHYDESRHAYILDSVTGVHISNTVSDFYSLCPIAPHVINGVSGSGICAVGTGNICLTISGGCHVTLEDISYIP</sequence>
<protein>
    <recommendedName>
        <fullName evidence="2">Retrovirus-related Pol polyprotein from transposon TNT 1-94-like beta-barrel domain-containing protein</fullName>
    </recommendedName>
</protein>
<evidence type="ECO:0000256" key="1">
    <source>
        <dbReference type="SAM" id="MobiDB-lite"/>
    </source>
</evidence>
<accession>A0A0D0BWL3</accession>
<dbReference type="Proteomes" id="UP000054538">
    <property type="component" value="Unassembled WGS sequence"/>
</dbReference>
<feature type="non-terminal residue" evidence="3">
    <location>
        <position position="1"/>
    </location>
</feature>
<feature type="non-terminal residue" evidence="3">
    <location>
        <position position="140"/>
    </location>
</feature>
<dbReference type="OrthoDB" id="3265384at2759"/>
<reference evidence="4" key="2">
    <citation type="submission" date="2015-01" db="EMBL/GenBank/DDBJ databases">
        <title>Evolutionary Origins and Diversification of the Mycorrhizal Mutualists.</title>
        <authorList>
            <consortium name="DOE Joint Genome Institute"/>
            <consortium name="Mycorrhizal Genomics Consortium"/>
            <person name="Kohler A."/>
            <person name="Kuo A."/>
            <person name="Nagy L.G."/>
            <person name="Floudas D."/>
            <person name="Copeland A."/>
            <person name="Barry K.W."/>
            <person name="Cichocki N."/>
            <person name="Veneault-Fourrey C."/>
            <person name="LaButti K."/>
            <person name="Lindquist E.A."/>
            <person name="Lipzen A."/>
            <person name="Lundell T."/>
            <person name="Morin E."/>
            <person name="Murat C."/>
            <person name="Riley R."/>
            <person name="Ohm R."/>
            <person name="Sun H."/>
            <person name="Tunlid A."/>
            <person name="Henrissat B."/>
            <person name="Grigoriev I.V."/>
            <person name="Hibbett D.S."/>
            <person name="Martin F."/>
        </authorList>
    </citation>
    <scope>NUCLEOTIDE SEQUENCE [LARGE SCALE GENOMIC DNA]</scope>
    <source>
        <strain evidence="4">Ve08.2h10</strain>
    </source>
</reference>
<dbReference type="HOGENOM" id="CLU_051225_2_0_1"/>
<evidence type="ECO:0000313" key="4">
    <source>
        <dbReference type="Proteomes" id="UP000054538"/>
    </source>
</evidence>
<reference evidence="3 4" key="1">
    <citation type="submission" date="2014-04" db="EMBL/GenBank/DDBJ databases">
        <authorList>
            <consortium name="DOE Joint Genome Institute"/>
            <person name="Kuo A."/>
            <person name="Kohler A."/>
            <person name="Jargeat P."/>
            <person name="Nagy L.G."/>
            <person name="Floudas D."/>
            <person name="Copeland A."/>
            <person name="Barry K.W."/>
            <person name="Cichocki N."/>
            <person name="Veneault-Fourrey C."/>
            <person name="LaButti K."/>
            <person name="Lindquist E.A."/>
            <person name="Lipzen A."/>
            <person name="Lundell T."/>
            <person name="Morin E."/>
            <person name="Murat C."/>
            <person name="Sun H."/>
            <person name="Tunlid A."/>
            <person name="Henrissat B."/>
            <person name="Grigoriev I.V."/>
            <person name="Hibbett D.S."/>
            <person name="Martin F."/>
            <person name="Nordberg H.P."/>
            <person name="Cantor M.N."/>
            <person name="Hua S.X."/>
        </authorList>
    </citation>
    <scope>NUCLEOTIDE SEQUENCE [LARGE SCALE GENOMIC DNA]</scope>
    <source>
        <strain evidence="3 4">Ve08.2h10</strain>
    </source>
</reference>